<dbReference type="PANTHER" id="PTHR34223">
    <property type="entry name" value="OS11G0201299 PROTEIN"/>
    <property type="match status" value="1"/>
</dbReference>
<dbReference type="EMBL" id="CP144749">
    <property type="protein sequence ID" value="WVZ78160.1"/>
    <property type="molecule type" value="Genomic_DNA"/>
</dbReference>
<sequence>MESSSRLPEVSTSSMPSCMSFLPARQAVQTCVLSRRWEDLWSSSRASTSISRNSARQHLLNLREQKWSFMRFKLSRDGSAEASSAALKRWTSLDMPLPQEAASCWGFVGFTKHLPSGCPVLEDLKLDRFTGCTTNIGDDLSITAPNLVSLDLVITVCGTYRSLSITAPNLVSFHLVITVIGWNWAGILVNEMPSLAKGTICLIQKQQDNWSESISLRQPCKLLCSLTDVRDLKLSGSETLAQAQPNIW</sequence>
<dbReference type="PANTHER" id="PTHR34223:SF102">
    <property type="entry name" value="F-BOX DOMAIN-CONTAINING PROTEIN"/>
    <property type="match status" value="1"/>
</dbReference>
<gene>
    <name evidence="1" type="ORF">U9M48_025917</name>
</gene>
<protein>
    <submittedName>
        <fullName evidence="1">Uncharacterized protein</fullName>
    </submittedName>
</protein>
<evidence type="ECO:0000313" key="1">
    <source>
        <dbReference type="EMBL" id="WVZ78160.1"/>
    </source>
</evidence>
<name>A0AAQ3WY86_PASNO</name>
<organism evidence="1 2">
    <name type="scientific">Paspalum notatum var. saurae</name>
    <dbReference type="NCBI Taxonomy" id="547442"/>
    <lineage>
        <taxon>Eukaryota</taxon>
        <taxon>Viridiplantae</taxon>
        <taxon>Streptophyta</taxon>
        <taxon>Embryophyta</taxon>
        <taxon>Tracheophyta</taxon>
        <taxon>Spermatophyta</taxon>
        <taxon>Magnoliopsida</taxon>
        <taxon>Liliopsida</taxon>
        <taxon>Poales</taxon>
        <taxon>Poaceae</taxon>
        <taxon>PACMAD clade</taxon>
        <taxon>Panicoideae</taxon>
        <taxon>Andropogonodae</taxon>
        <taxon>Paspaleae</taxon>
        <taxon>Paspalinae</taxon>
        <taxon>Paspalum</taxon>
    </lineage>
</organism>
<dbReference type="AlphaFoldDB" id="A0AAQ3WY86"/>
<keyword evidence="2" id="KW-1185">Reference proteome</keyword>
<evidence type="ECO:0000313" key="2">
    <source>
        <dbReference type="Proteomes" id="UP001341281"/>
    </source>
</evidence>
<dbReference type="Proteomes" id="UP001341281">
    <property type="component" value="Chromosome 05"/>
</dbReference>
<proteinExistence type="predicted"/>
<reference evidence="1 2" key="1">
    <citation type="submission" date="2024-02" db="EMBL/GenBank/DDBJ databases">
        <title>High-quality chromosome-scale genome assembly of Pensacola bahiagrass (Paspalum notatum Flugge var. saurae).</title>
        <authorList>
            <person name="Vega J.M."/>
            <person name="Podio M."/>
            <person name="Orjuela J."/>
            <person name="Siena L.A."/>
            <person name="Pessino S.C."/>
            <person name="Combes M.C."/>
            <person name="Mariac C."/>
            <person name="Albertini E."/>
            <person name="Pupilli F."/>
            <person name="Ortiz J.P.A."/>
            <person name="Leblanc O."/>
        </authorList>
    </citation>
    <scope>NUCLEOTIDE SEQUENCE [LARGE SCALE GENOMIC DNA]</scope>
    <source>
        <strain evidence="1">R1</strain>
        <tissue evidence="1">Leaf</tissue>
    </source>
</reference>
<accession>A0AAQ3WY86</accession>
<dbReference type="InterPro" id="IPR053197">
    <property type="entry name" value="F-box_SCFL_complex_component"/>
</dbReference>